<dbReference type="RefSeq" id="WP_125980212.1">
    <property type="nucleotide sequence ID" value="NZ_QXGL01000002.1"/>
</dbReference>
<accession>A0A430FKY9</accession>
<dbReference type="SUPFAM" id="SSF47413">
    <property type="entry name" value="lambda repressor-like DNA-binding domains"/>
    <property type="match status" value="1"/>
</dbReference>
<name>A0A430FKY9_9BIFI</name>
<feature type="domain" description="HTH lacI-type" evidence="4">
    <location>
        <begin position="2"/>
        <end position="56"/>
    </location>
</feature>
<dbReference type="PANTHER" id="PTHR30146">
    <property type="entry name" value="LACI-RELATED TRANSCRIPTIONAL REPRESSOR"/>
    <property type="match status" value="1"/>
</dbReference>
<dbReference type="OrthoDB" id="2854648at2"/>
<dbReference type="GO" id="GO:0000976">
    <property type="term" value="F:transcription cis-regulatory region binding"/>
    <property type="evidence" value="ECO:0007669"/>
    <property type="project" value="TreeGrafter"/>
</dbReference>
<keyword evidence="1" id="KW-0805">Transcription regulation</keyword>
<dbReference type="PROSITE" id="PS50932">
    <property type="entry name" value="HTH_LACI_2"/>
    <property type="match status" value="1"/>
</dbReference>
<dbReference type="SMART" id="SM00354">
    <property type="entry name" value="HTH_LACI"/>
    <property type="match status" value="1"/>
</dbReference>
<dbReference type="CDD" id="cd01392">
    <property type="entry name" value="HTH_LacI"/>
    <property type="match status" value="1"/>
</dbReference>
<dbReference type="InterPro" id="IPR010982">
    <property type="entry name" value="Lambda_DNA-bd_dom_sf"/>
</dbReference>
<dbReference type="InterPro" id="IPR028082">
    <property type="entry name" value="Peripla_BP_I"/>
</dbReference>
<reference evidence="5 6" key="1">
    <citation type="submission" date="2018-09" db="EMBL/GenBank/DDBJ databases">
        <title>Characterization of the phylogenetic diversity of five novel species belonging to the genus Bifidobacterium.</title>
        <authorList>
            <person name="Lugli G.A."/>
            <person name="Duranti S."/>
            <person name="Milani C."/>
        </authorList>
    </citation>
    <scope>NUCLEOTIDE SEQUENCE [LARGE SCALE GENOMIC DNA]</scope>
    <source>
        <strain evidence="5 6">2034B</strain>
    </source>
</reference>
<dbReference type="PANTHER" id="PTHR30146:SF109">
    <property type="entry name" value="HTH-TYPE TRANSCRIPTIONAL REGULATOR GALS"/>
    <property type="match status" value="1"/>
</dbReference>
<keyword evidence="6" id="KW-1185">Reference proteome</keyword>
<evidence type="ECO:0000256" key="1">
    <source>
        <dbReference type="ARBA" id="ARBA00023015"/>
    </source>
</evidence>
<dbReference type="CDD" id="cd06267">
    <property type="entry name" value="PBP1_LacI_sugar_binding-like"/>
    <property type="match status" value="1"/>
</dbReference>
<keyword evidence="3" id="KW-0804">Transcription</keyword>
<dbReference type="SUPFAM" id="SSF53822">
    <property type="entry name" value="Periplasmic binding protein-like I"/>
    <property type="match status" value="1"/>
</dbReference>
<dbReference type="Pfam" id="PF00356">
    <property type="entry name" value="LacI"/>
    <property type="match status" value="1"/>
</dbReference>
<comment type="caution">
    <text evidence="5">The sequence shown here is derived from an EMBL/GenBank/DDBJ whole genome shotgun (WGS) entry which is preliminary data.</text>
</comment>
<dbReference type="Pfam" id="PF13377">
    <property type="entry name" value="Peripla_BP_3"/>
    <property type="match status" value="1"/>
</dbReference>
<evidence type="ECO:0000256" key="2">
    <source>
        <dbReference type="ARBA" id="ARBA00023125"/>
    </source>
</evidence>
<dbReference type="Proteomes" id="UP000287533">
    <property type="component" value="Unassembled WGS sequence"/>
</dbReference>
<dbReference type="InterPro" id="IPR000843">
    <property type="entry name" value="HTH_LacI"/>
</dbReference>
<dbReference type="InterPro" id="IPR046335">
    <property type="entry name" value="LacI/GalR-like_sensor"/>
</dbReference>
<dbReference type="PROSITE" id="PS00356">
    <property type="entry name" value="HTH_LACI_1"/>
    <property type="match status" value="1"/>
</dbReference>
<protein>
    <submittedName>
        <fullName evidence="5">Transcriptional regulator, LacI family</fullName>
    </submittedName>
</protein>
<evidence type="ECO:0000313" key="5">
    <source>
        <dbReference type="EMBL" id="RSX53559.1"/>
    </source>
</evidence>
<dbReference type="EMBL" id="QXGL01000002">
    <property type="protein sequence ID" value="RSX53559.1"/>
    <property type="molecule type" value="Genomic_DNA"/>
</dbReference>
<keyword evidence="2" id="KW-0238">DNA-binding</keyword>
<gene>
    <name evidence="5" type="ORF">D2E25_0882</name>
</gene>
<evidence type="ECO:0000256" key="3">
    <source>
        <dbReference type="ARBA" id="ARBA00023163"/>
    </source>
</evidence>
<dbReference type="Gene3D" id="3.40.50.2300">
    <property type="match status" value="2"/>
</dbReference>
<dbReference type="AlphaFoldDB" id="A0A430FKY9"/>
<sequence>MTTLDDVARAAGVSRMTASNALRGKSVVRASTAAKVLKAAKKLNYQPNLAARQLSSGRTNVIGFSTVELDNSPFSSDLASAVSDLAVQKGYQTLIQQTRYSTAYESSMLSAVSTQFTDGMILCAPSVSEETIRQVNEKYPLVVFDASFENYDAIDRVLTPCEEGAFAATSHLIDQGCERILVLGAYWHDDDELAHTVTSDGKRLRGVANALSAHGMTLQRELVHRCGWNMDDGYRTMQQLLDDGLSFDGLFCLTDVIAIGAMRALIERGLRIPQDVAVVGFDGLPSGKFLNPPLSSVVIDPKDVAQECLTLLLDRIDSPDDHEFSCRTVPFSLRVGDSSRRS</sequence>
<dbReference type="GO" id="GO:0003700">
    <property type="term" value="F:DNA-binding transcription factor activity"/>
    <property type="evidence" value="ECO:0007669"/>
    <property type="project" value="TreeGrafter"/>
</dbReference>
<dbReference type="Gene3D" id="1.10.260.40">
    <property type="entry name" value="lambda repressor-like DNA-binding domains"/>
    <property type="match status" value="1"/>
</dbReference>
<evidence type="ECO:0000259" key="4">
    <source>
        <dbReference type="PROSITE" id="PS50932"/>
    </source>
</evidence>
<proteinExistence type="predicted"/>
<evidence type="ECO:0000313" key="6">
    <source>
        <dbReference type="Proteomes" id="UP000287533"/>
    </source>
</evidence>
<organism evidence="5 6">
    <name type="scientific">Bifidobacterium goeldii</name>
    <dbReference type="NCBI Taxonomy" id="2306975"/>
    <lineage>
        <taxon>Bacteria</taxon>
        <taxon>Bacillati</taxon>
        <taxon>Actinomycetota</taxon>
        <taxon>Actinomycetes</taxon>
        <taxon>Bifidobacteriales</taxon>
        <taxon>Bifidobacteriaceae</taxon>
        <taxon>Bifidobacterium</taxon>
    </lineage>
</organism>